<proteinExistence type="predicted"/>
<evidence type="ECO:0000313" key="2">
    <source>
        <dbReference type="EMBL" id="KIL67862.1"/>
    </source>
</evidence>
<dbReference type="EMBL" id="KN818230">
    <property type="protein sequence ID" value="KIL67862.1"/>
    <property type="molecule type" value="Genomic_DNA"/>
</dbReference>
<accession>A0A0C2X170</accession>
<sequence length="897" mass="100531">MAEIPDNTLATASAFKEATEDSWTPITPLPSAQLEVNLEDPLAEHNDQINGRILEQVDLLQQYETNTDPKNVAHLTLKAIIFVLSGYKENSLDASYLMDAERALLFERDEALPGRILDALKQKDFKPIRTLSILQTNPPDEDISMAVIPDNTSATTQVFKDATEQSWNRPFEGHAVSALWEHIIHYYNDTQTWYANYVAMVQSSGTGKSRTIDELSKTRFTIPLCLRVKGNTGYPYADDEVRDFLTLPNNENDAHLHALTFLLALFEHTKTILESEFHEQKHSAVAASFRKYMITSRGSSPRRTFFQAVVEKAKAYVKQSHITTPGSIIRCFSLMDRGINQGKVIDKVHLAWTSLAGLLAKLDVSSFGGPILLIAWDEAHTLNNKGSPDPLWSHFIALRRVLSELKDAHAPIFSIFSATTSSRSQFSPASASANDNDSSNRVVDREVELIHPFCDFGFDLLVTTKVYPDAGQYLDEFTTDKYMCHLGRPLFGSRYDYGDARVQENLLQFAAMKLVRNVKQIPPPSKLSSIQTIACLSFRLPIQFNSTTYSRKDDESLVEGHMRICLKVDISREFMNTLSASEPFMSEAAYFVANRSSLAEGRKLAVEAFKQLTEGFAIHSGDRGEFLALLLCTLARDSTVGLPNASGQPCIGKRYFGLADFLCNNLIHETLASAKSKANLHRLRLDFPDAVLHFNHFIKAHEQSVIDQMNLLLLMARGAGYFCANCQPGVDFILPFLVNNLQIAMENSGLILVQVKNDWNYGASIQQRLFDIMNPYQLDILKDNVAPPPMIRIVFALASATPLVHVNRSEPSNEYNNIIYDIWIAGITPNVLRPIDPNLQDTWKALLQASYGWKNLFQATGYAKRMRMSTDAASAQGDGHWNSWSGRAKPRDNQPTL</sequence>
<evidence type="ECO:0000313" key="3">
    <source>
        <dbReference type="Proteomes" id="UP000054549"/>
    </source>
</evidence>
<dbReference type="PANTHER" id="PTHR33266:SF1">
    <property type="entry name" value="F-BOX DOMAIN-CONTAINING PROTEIN"/>
    <property type="match status" value="1"/>
</dbReference>
<name>A0A0C2X170_AMAMK</name>
<dbReference type="PANTHER" id="PTHR33266">
    <property type="entry name" value="CHROMOSOME 15, WHOLE GENOME SHOTGUN SEQUENCE"/>
    <property type="match status" value="1"/>
</dbReference>
<dbReference type="OrthoDB" id="107110at2759"/>
<feature type="region of interest" description="Disordered" evidence="1">
    <location>
        <begin position="874"/>
        <end position="897"/>
    </location>
</feature>
<reference evidence="2 3" key="1">
    <citation type="submission" date="2014-04" db="EMBL/GenBank/DDBJ databases">
        <title>Evolutionary Origins and Diversification of the Mycorrhizal Mutualists.</title>
        <authorList>
            <consortium name="DOE Joint Genome Institute"/>
            <consortium name="Mycorrhizal Genomics Consortium"/>
            <person name="Kohler A."/>
            <person name="Kuo A."/>
            <person name="Nagy L.G."/>
            <person name="Floudas D."/>
            <person name="Copeland A."/>
            <person name="Barry K.W."/>
            <person name="Cichocki N."/>
            <person name="Veneault-Fourrey C."/>
            <person name="LaButti K."/>
            <person name="Lindquist E.A."/>
            <person name="Lipzen A."/>
            <person name="Lundell T."/>
            <person name="Morin E."/>
            <person name="Murat C."/>
            <person name="Riley R."/>
            <person name="Ohm R."/>
            <person name="Sun H."/>
            <person name="Tunlid A."/>
            <person name="Henrissat B."/>
            <person name="Grigoriev I.V."/>
            <person name="Hibbett D.S."/>
            <person name="Martin F."/>
        </authorList>
    </citation>
    <scope>NUCLEOTIDE SEQUENCE [LARGE SCALE GENOMIC DNA]</scope>
    <source>
        <strain evidence="2 3">Koide BX008</strain>
    </source>
</reference>
<dbReference type="HOGENOM" id="CLU_009568_2_0_1"/>
<protein>
    <submittedName>
        <fullName evidence="2">Uncharacterized protein</fullName>
    </submittedName>
</protein>
<dbReference type="STRING" id="946122.A0A0C2X170"/>
<dbReference type="InParanoid" id="A0A0C2X170"/>
<dbReference type="Proteomes" id="UP000054549">
    <property type="component" value="Unassembled WGS sequence"/>
</dbReference>
<evidence type="ECO:0000256" key="1">
    <source>
        <dbReference type="SAM" id="MobiDB-lite"/>
    </source>
</evidence>
<dbReference type="AlphaFoldDB" id="A0A0C2X170"/>
<keyword evidence="3" id="KW-1185">Reference proteome</keyword>
<organism evidence="2 3">
    <name type="scientific">Amanita muscaria (strain Koide BX008)</name>
    <dbReference type="NCBI Taxonomy" id="946122"/>
    <lineage>
        <taxon>Eukaryota</taxon>
        <taxon>Fungi</taxon>
        <taxon>Dikarya</taxon>
        <taxon>Basidiomycota</taxon>
        <taxon>Agaricomycotina</taxon>
        <taxon>Agaricomycetes</taxon>
        <taxon>Agaricomycetidae</taxon>
        <taxon>Agaricales</taxon>
        <taxon>Pluteineae</taxon>
        <taxon>Amanitaceae</taxon>
        <taxon>Amanita</taxon>
    </lineage>
</organism>
<gene>
    <name evidence="2" type="ORF">M378DRAFT_122057</name>
</gene>